<organism evidence="1 2">
    <name type="scientific">Paraglaciecola chathamensis S18K6</name>
    <dbReference type="NCBI Taxonomy" id="1127672"/>
    <lineage>
        <taxon>Bacteria</taxon>
        <taxon>Pseudomonadati</taxon>
        <taxon>Pseudomonadota</taxon>
        <taxon>Gammaproteobacteria</taxon>
        <taxon>Alteromonadales</taxon>
        <taxon>Alteromonadaceae</taxon>
        <taxon>Paraglaciecola</taxon>
    </lineage>
</organism>
<comment type="caution">
    <text evidence="1">The sequence shown here is derived from an EMBL/GenBank/DDBJ whole genome shotgun (WGS) entry which is preliminary data.</text>
</comment>
<gene>
    <name evidence="1" type="ORF">GCHA_0614</name>
</gene>
<evidence type="ECO:0000313" key="1">
    <source>
        <dbReference type="EMBL" id="GAC08577.1"/>
    </source>
</evidence>
<evidence type="ECO:0000313" key="2">
    <source>
        <dbReference type="Proteomes" id="UP000006320"/>
    </source>
</evidence>
<reference evidence="1 2" key="1">
    <citation type="journal article" date="2017" name="Antonie Van Leeuwenhoek">
        <title>Rhizobium rhizosphaerae sp. nov., a novel species isolated from rice rhizosphere.</title>
        <authorList>
            <person name="Zhao J.J."/>
            <person name="Zhang J."/>
            <person name="Zhang R.J."/>
            <person name="Zhang C.W."/>
            <person name="Yin H.Q."/>
            <person name="Zhang X.X."/>
        </authorList>
    </citation>
    <scope>NUCLEOTIDE SEQUENCE [LARGE SCALE GENOMIC DNA]</scope>
    <source>
        <strain evidence="1 2">S18K6</strain>
    </source>
</reference>
<name>A0AAV3UU09_9ALTE</name>
<dbReference type="EMBL" id="BAEM01000007">
    <property type="protein sequence ID" value="GAC08577.1"/>
    <property type="molecule type" value="Genomic_DNA"/>
</dbReference>
<dbReference type="Proteomes" id="UP000006320">
    <property type="component" value="Unassembled WGS sequence"/>
</dbReference>
<evidence type="ECO:0008006" key="3">
    <source>
        <dbReference type="Google" id="ProtNLM"/>
    </source>
</evidence>
<protein>
    <recommendedName>
        <fullName evidence="3">Secreted protein</fullName>
    </recommendedName>
</protein>
<sequence>MISKLKYYKRAGWSKQLPQILLLCALLFNATGALLAANNIVNKAQAFANDDAILICTGHEYKWISLSAFEQTGALEFISPPDDAPVNAHGIKCTFAYLADSHSDKTLVAIVHSITPPLPKLPPLLPYDSYVKTHQYSLAIARAPPCVVLI</sequence>
<proteinExistence type="predicted"/>
<dbReference type="AlphaFoldDB" id="A0AAV3UU09"/>
<accession>A0AAV3UU09</accession>
<dbReference type="RefSeq" id="WP_007984859.1">
    <property type="nucleotide sequence ID" value="NZ_BAEM01000007.1"/>
</dbReference>